<name>A0A164H4M8_9NOCA</name>
<dbReference type="EMBL" id="LWGR01000021">
    <property type="protein sequence ID" value="KZM68196.1"/>
    <property type="molecule type" value="Genomic_DNA"/>
</dbReference>
<accession>A0A164H4M8</accession>
<keyword evidence="2" id="KW-1185">Reference proteome</keyword>
<protein>
    <submittedName>
        <fullName evidence="1">Uncharacterized protein</fullName>
    </submittedName>
</protein>
<reference evidence="1 2" key="1">
    <citation type="submission" date="2016-04" db="EMBL/GenBank/DDBJ databases">
        <authorList>
            <person name="Evans L.H."/>
            <person name="Alamgir A."/>
            <person name="Owens N."/>
            <person name="Weber N.D."/>
            <person name="Virtaneva K."/>
            <person name="Barbian K."/>
            <person name="Babar A."/>
            <person name="Rosenke K."/>
        </authorList>
    </citation>
    <scope>NUCLEOTIDE SEQUENCE [LARGE SCALE GENOMIC DNA]</scope>
    <source>
        <strain evidence="1 2">IFM 0406</strain>
    </source>
</reference>
<evidence type="ECO:0000313" key="1">
    <source>
        <dbReference type="EMBL" id="KZM68196.1"/>
    </source>
</evidence>
<dbReference type="RefSeq" id="WP_067579578.1">
    <property type="nucleotide sequence ID" value="NZ_JABMCZ010000002.1"/>
</dbReference>
<dbReference type="Proteomes" id="UP000076512">
    <property type="component" value="Unassembled WGS sequence"/>
</dbReference>
<dbReference type="AlphaFoldDB" id="A0A164H4M8"/>
<comment type="caution">
    <text evidence="1">The sequence shown here is derived from an EMBL/GenBank/DDBJ whole genome shotgun (WGS) entry which is preliminary data.</text>
</comment>
<sequence length="62" mass="6947">MNNCFSIAENEHSKDEQLYAFKVRNTPTLSPMYTTTDSDAMKAKPISTHTAWSSRQASMSGM</sequence>
<evidence type="ECO:0000313" key="2">
    <source>
        <dbReference type="Proteomes" id="UP000076512"/>
    </source>
</evidence>
<proteinExistence type="predicted"/>
<organism evidence="1 2">
    <name type="scientific">Nocardia terpenica</name>
    <dbReference type="NCBI Taxonomy" id="455432"/>
    <lineage>
        <taxon>Bacteria</taxon>
        <taxon>Bacillati</taxon>
        <taxon>Actinomycetota</taxon>
        <taxon>Actinomycetes</taxon>
        <taxon>Mycobacteriales</taxon>
        <taxon>Nocardiaceae</taxon>
        <taxon>Nocardia</taxon>
    </lineage>
</organism>
<gene>
    <name evidence="1" type="ORF">AWN90_09715</name>
</gene>